<dbReference type="Proteomes" id="UP000044098">
    <property type="component" value="Unassembled WGS sequence"/>
</dbReference>
<dbReference type="InterPro" id="IPR046025">
    <property type="entry name" value="DUF5983"/>
</dbReference>
<reference evidence="2 3" key="1">
    <citation type="submission" date="2015-09" db="EMBL/GenBank/DDBJ databases">
        <authorList>
            <consortium name="Pathogen Informatics"/>
        </authorList>
    </citation>
    <scope>NUCLEOTIDE SEQUENCE [LARGE SCALE GENOMIC DNA]</scope>
    <source>
        <strain evidence="2 3">2789STDY5608625</strain>
    </source>
</reference>
<sequence>MANAYSLATCILIVRRNTAVIQKLFGSVASKSVEAADIDASAVPPGFQAFSFFLEDGDGICDADPIFDSLRELSDSLGIPDASELTDEAVLLRLCSHFQSPDHLVIDTLLEEADNGNVGIATLCALAKVLNDGHDLWSLSVQEGRWADRCVDGNFGGSAQYLGSHFAGSFGTSSSLIAARELQTALSENNLRAAAGVFAARLQGTLKAIQREDQREAILAEVLPMLQPSLPAIPQRLVSVVLSTAHVPDEAPARDYLNEMGVSMEFGWLWKVPPRLAEVRECLVVPAWLQPILAYADSNGIDRIEFDKDGDVIEGAPIYDW</sequence>
<evidence type="ECO:0000313" key="3">
    <source>
        <dbReference type="Proteomes" id="UP000044098"/>
    </source>
</evidence>
<dbReference type="RefSeq" id="WP_054458077.1">
    <property type="nucleotide sequence ID" value="NZ_CYTK01000012.1"/>
</dbReference>
<protein>
    <recommendedName>
        <fullName evidence="1">DUF5983 domain-containing protein</fullName>
    </recommendedName>
</protein>
<name>A0AAD2QE89_ACHAE</name>
<accession>A0AAD2QE89</accession>
<evidence type="ECO:0000259" key="1">
    <source>
        <dbReference type="Pfam" id="PF19419"/>
    </source>
</evidence>
<comment type="caution">
    <text evidence="2">The sequence shown here is derived from an EMBL/GenBank/DDBJ whole genome shotgun (WGS) entry which is preliminary data.</text>
</comment>
<proteinExistence type="predicted"/>
<feature type="domain" description="DUF5983" evidence="1">
    <location>
        <begin position="240"/>
        <end position="321"/>
    </location>
</feature>
<gene>
    <name evidence="2" type="ORF">ERS370000_05469</name>
</gene>
<organism evidence="2 3">
    <name type="scientific">Achromobacter aegrifaciens</name>
    <dbReference type="NCBI Taxonomy" id="1287736"/>
    <lineage>
        <taxon>Bacteria</taxon>
        <taxon>Pseudomonadati</taxon>
        <taxon>Pseudomonadota</taxon>
        <taxon>Betaproteobacteria</taxon>
        <taxon>Burkholderiales</taxon>
        <taxon>Alcaligenaceae</taxon>
        <taxon>Achromobacter</taxon>
    </lineage>
</organism>
<dbReference type="AlphaFoldDB" id="A0AAD2QE89"/>
<evidence type="ECO:0000313" key="2">
    <source>
        <dbReference type="EMBL" id="CUJ71554.1"/>
    </source>
</evidence>
<dbReference type="EMBL" id="CYTK01000012">
    <property type="protein sequence ID" value="CUJ71554.1"/>
    <property type="molecule type" value="Genomic_DNA"/>
</dbReference>
<dbReference type="Pfam" id="PF19419">
    <property type="entry name" value="DUF5983"/>
    <property type="match status" value="1"/>
</dbReference>